<dbReference type="AlphaFoldDB" id="K2NXZ7"/>
<comment type="caution">
    <text evidence="8">The sequence shown here is derived from an EMBL/GenBank/DDBJ whole genome shotgun (WGS) entry which is preliminary data.</text>
</comment>
<feature type="chain" id="PRO_5003862694" description="Lectin-like protein BA14k" evidence="7">
    <location>
        <begin position="24"/>
        <end position="166"/>
    </location>
</feature>
<evidence type="ECO:0000256" key="1">
    <source>
        <dbReference type="ARBA" id="ARBA00004167"/>
    </source>
</evidence>
<protein>
    <recommendedName>
        <fullName evidence="3">Lectin-like protein BA14k</fullName>
    </recommendedName>
</protein>
<evidence type="ECO:0000256" key="5">
    <source>
        <dbReference type="ARBA" id="ARBA00022734"/>
    </source>
</evidence>
<dbReference type="EMBL" id="AMSI01000002">
    <property type="protein sequence ID" value="EKF44070.1"/>
    <property type="molecule type" value="Genomic_DNA"/>
</dbReference>
<dbReference type="GO" id="GO:0030246">
    <property type="term" value="F:carbohydrate binding"/>
    <property type="evidence" value="ECO:0007669"/>
    <property type="project" value="UniProtKB-KW"/>
</dbReference>
<keyword evidence="5" id="KW-0430">Lectin</keyword>
<dbReference type="RefSeq" id="WP_009756204.1">
    <property type="nucleotide sequence ID" value="NZ_AMSI01000002.1"/>
</dbReference>
<evidence type="ECO:0000313" key="9">
    <source>
        <dbReference type="Proteomes" id="UP000007374"/>
    </source>
</evidence>
<accession>K2NXZ7</accession>
<keyword evidence="9" id="KW-1185">Reference proteome</keyword>
<comment type="function">
    <text evidence="6">Has immunoglobulin-binding and hemagglutination properties, and can bind to mannose. Essential for virulence. May be involved in LPS biosynthesis or polysaccharide transport.</text>
</comment>
<keyword evidence="4" id="KW-0472">Membrane</keyword>
<evidence type="ECO:0000256" key="7">
    <source>
        <dbReference type="SAM" id="SignalP"/>
    </source>
</evidence>
<dbReference type="InterPro" id="IPR012413">
    <property type="entry name" value="BA14K"/>
</dbReference>
<keyword evidence="7" id="KW-0732">Signal</keyword>
<proteinExistence type="inferred from homology"/>
<dbReference type="GO" id="GO:0016020">
    <property type="term" value="C:membrane"/>
    <property type="evidence" value="ECO:0007669"/>
    <property type="project" value="UniProtKB-SubCell"/>
</dbReference>
<comment type="subcellular location">
    <subcellularLocation>
        <location evidence="1">Membrane</location>
        <topology evidence="1">Single-pass membrane protein</topology>
    </subcellularLocation>
</comment>
<dbReference type="STRING" id="721133.SAMN05216176_101381"/>
<evidence type="ECO:0000256" key="3">
    <source>
        <dbReference type="ARBA" id="ARBA00020552"/>
    </source>
</evidence>
<evidence type="ECO:0000313" key="8">
    <source>
        <dbReference type="EMBL" id="EKF44070.1"/>
    </source>
</evidence>
<gene>
    <name evidence="8" type="ORF">NA8A_04640</name>
</gene>
<reference evidence="8 9" key="1">
    <citation type="journal article" date="2012" name="J. Bacteriol.">
        <title>Genome Sequence of Nitratireductor indicus Type Strain C115.</title>
        <authorList>
            <person name="Lai Q."/>
            <person name="Li G."/>
            <person name="Yu Z."/>
            <person name="Shao Z."/>
        </authorList>
    </citation>
    <scope>NUCLEOTIDE SEQUENCE [LARGE SCALE GENOMIC DNA]</scope>
    <source>
        <strain evidence="8 9">C115</strain>
    </source>
</reference>
<dbReference type="Pfam" id="PF07886">
    <property type="entry name" value="BA14K"/>
    <property type="match status" value="1"/>
</dbReference>
<feature type="signal peptide" evidence="7">
    <location>
        <begin position="1"/>
        <end position="23"/>
    </location>
</feature>
<evidence type="ECO:0000256" key="6">
    <source>
        <dbReference type="ARBA" id="ARBA00025321"/>
    </source>
</evidence>
<evidence type="ECO:0000256" key="2">
    <source>
        <dbReference type="ARBA" id="ARBA00010270"/>
    </source>
</evidence>
<name>K2NXZ7_9HYPH</name>
<keyword evidence="4" id="KW-1003">Cell membrane</keyword>
<dbReference type="Proteomes" id="UP000007374">
    <property type="component" value="Unassembled WGS sequence"/>
</dbReference>
<organism evidence="8 9">
    <name type="scientific">Nitratireductor indicus C115</name>
    <dbReference type="NCBI Taxonomy" id="1231190"/>
    <lineage>
        <taxon>Bacteria</taxon>
        <taxon>Pseudomonadati</taxon>
        <taxon>Pseudomonadota</taxon>
        <taxon>Alphaproteobacteria</taxon>
        <taxon>Hyphomicrobiales</taxon>
        <taxon>Phyllobacteriaceae</taxon>
        <taxon>Nitratireductor</taxon>
    </lineage>
</organism>
<comment type="similarity">
    <text evidence="2">Belongs to the BA14k family.</text>
</comment>
<dbReference type="PATRIC" id="fig|1231190.3.peg.970"/>
<sequence length="166" mass="19598">MFSFVRLVLFLFFSLSAAEAAQAGCLVRPGPWGSPDPWYRDRPIDCLFQGRMRVTLGLVGRDRRWPGRRWPLWDPFLDDPWFRARGASSYFHGRDYLFGALRPRTQTRYVLVPVYREAETRMVPSQSQWASHLDWCGKRYRSYRARDNTFQPLKGARRRCSSPFGR</sequence>
<evidence type="ECO:0000256" key="4">
    <source>
        <dbReference type="ARBA" id="ARBA00022475"/>
    </source>
</evidence>